<evidence type="ECO:0000259" key="2">
    <source>
        <dbReference type="Pfam" id="PF01266"/>
    </source>
</evidence>
<dbReference type="SUPFAM" id="SSF51905">
    <property type="entry name" value="FAD/NAD(P)-binding domain"/>
    <property type="match status" value="1"/>
</dbReference>
<gene>
    <name evidence="3" type="ORF">BCR39DRAFT_546511</name>
</gene>
<dbReference type="GO" id="GO:0005737">
    <property type="term" value="C:cytoplasm"/>
    <property type="evidence" value="ECO:0007669"/>
    <property type="project" value="TreeGrafter"/>
</dbReference>
<accession>A0A1Y2APQ7</accession>
<evidence type="ECO:0000313" key="4">
    <source>
        <dbReference type="Proteomes" id="UP000193986"/>
    </source>
</evidence>
<dbReference type="InParanoid" id="A0A1Y2APQ7"/>
<comment type="caution">
    <text evidence="3">The sequence shown here is derived from an EMBL/GenBank/DDBJ whole genome shotgun (WGS) entry which is preliminary data.</text>
</comment>
<dbReference type="Gene3D" id="3.30.9.10">
    <property type="entry name" value="D-Amino Acid Oxidase, subunit A, domain 2"/>
    <property type="match status" value="1"/>
</dbReference>
<dbReference type="STRING" id="71784.A0A1Y2APQ7"/>
<evidence type="ECO:0000256" key="1">
    <source>
        <dbReference type="SAM" id="MobiDB-lite"/>
    </source>
</evidence>
<name>A0A1Y2APQ7_9TREE</name>
<dbReference type="Proteomes" id="UP000193986">
    <property type="component" value="Unassembled WGS sequence"/>
</dbReference>
<dbReference type="InterPro" id="IPR036188">
    <property type="entry name" value="FAD/NAD-bd_sf"/>
</dbReference>
<proteinExistence type="predicted"/>
<organism evidence="3 4">
    <name type="scientific">Naematelia encephala</name>
    <dbReference type="NCBI Taxonomy" id="71784"/>
    <lineage>
        <taxon>Eukaryota</taxon>
        <taxon>Fungi</taxon>
        <taxon>Dikarya</taxon>
        <taxon>Basidiomycota</taxon>
        <taxon>Agaricomycotina</taxon>
        <taxon>Tremellomycetes</taxon>
        <taxon>Tremellales</taxon>
        <taxon>Naemateliaceae</taxon>
        <taxon>Naematelia</taxon>
    </lineage>
</organism>
<feature type="domain" description="FAD dependent oxidoreductase" evidence="2">
    <location>
        <begin position="40"/>
        <end position="433"/>
    </location>
</feature>
<feature type="compositionally biased region" description="Basic and acidic residues" evidence="1">
    <location>
        <begin position="465"/>
        <end position="480"/>
    </location>
</feature>
<reference evidence="3 4" key="1">
    <citation type="submission" date="2016-07" db="EMBL/GenBank/DDBJ databases">
        <title>Pervasive Adenine N6-methylation of Active Genes in Fungi.</title>
        <authorList>
            <consortium name="DOE Joint Genome Institute"/>
            <person name="Mondo S.J."/>
            <person name="Dannebaum R.O."/>
            <person name="Kuo R.C."/>
            <person name="Labutti K."/>
            <person name="Haridas S."/>
            <person name="Kuo A."/>
            <person name="Salamov A."/>
            <person name="Ahrendt S.R."/>
            <person name="Lipzen A."/>
            <person name="Sullivan W."/>
            <person name="Andreopoulos W.B."/>
            <person name="Clum A."/>
            <person name="Lindquist E."/>
            <person name="Daum C."/>
            <person name="Ramamoorthy G.K."/>
            <person name="Gryganskyi A."/>
            <person name="Culley D."/>
            <person name="Magnuson J.K."/>
            <person name="James T.Y."/>
            <person name="O'Malley M.A."/>
            <person name="Stajich J.E."/>
            <person name="Spatafora J.W."/>
            <person name="Visel A."/>
            <person name="Grigoriev I.V."/>
        </authorList>
    </citation>
    <scope>NUCLEOTIDE SEQUENCE [LARGE SCALE GENOMIC DNA]</scope>
    <source>
        <strain evidence="3 4">68-887.2</strain>
    </source>
</reference>
<dbReference type="AlphaFoldDB" id="A0A1Y2APQ7"/>
<dbReference type="OrthoDB" id="429143at2759"/>
<dbReference type="InterPro" id="IPR006076">
    <property type="entry name" value="FAD-dep_OxRdtase"/>
</dbReference>
<dbReference type="PANTHER" id="PTHR13847:SF260">
    <property type="entry name" value="FAD DEPENDENT OXIDOREDUCTASE DOMAIN-CONTAINING PROTEIN"/>
    <property type="match status" value="1"/>
</dbReference>
<dbReference type="PANTHER" id="PTHR13847">
    <property type="entry name" value="SARCOSINE DEHYDROGENASE-RELATED"/>
    <property type="match status" value="1"/>
</dbReference>
<dbReference type="EMBL" id="MCFC01000066">
    <property type="protein sequence ID" value="ORY24568.1"/>
    <property type="molecule type" value="Genomic_DNA"/>
</dbReference>
<evidence type="ECO:0000313" key="3">
    <source>
        <dbReference type="EMBL" id="ORY24568.1"/>
    </source>
</evidence>
<sequence>MPPFPQPFTSSVSHWQATNRGPTSLWKHGATDPLPSDVVDFAIIGGGITGTSLAYQLTRPSSAGERKKIVLVEAKDIASGATGRNGGNVAPASGAVFNILTRPLAEGGSGLSAEEALDVIGNEQDTLEYAAELIKEETLDVDFWRGDAFSIATTEETVEATRRALEAFDKARAKSSKARHLNTSRFIDDPTEAKKLGRTPHALAINHYKVGTCHPHKLATALARLALSSKAADFKYFSWTPVKSIETTKQGFTLDCHDKGQIRARQVIVCTNAYTKYLFPDDWEKETGIAGHITQYRGHAGHVVPPLSFSGEQSFKASSEVEDEQYFMTTPQGGIVTGMGAMTSVGHGLVTKDEIYEQDDDSVVLDRFGDYYGSFFKRTFDGWSDVASGEGLSRLWTGIMAASRDRLPLIGPIPNKPGLWAAVAFHGHGMARILTCTRSLAKQILNPGEWDERLPKSFEITEERLERAKQAPKPYKKEPAPEVPVGENAEAESGV</sequence>
<protein>
    <submittedName>
        <fullName evidence="3">FAD dependent oxidoreductase-domain-containing protein</fullName>
    </submittedName>
</protein>
<feature type="region of interest" description="Disordered" evidence="1">
    <location>
        <begin position="465"/>
        <end position="495"/>
    </location>
</feature>
<keyword evidence="4" id="KW-1185">Reference proteome</keyword>
<dbReference type="Pfam" id="PF01266">
    <property type="entry name" value="DAO"/>
    <property type="match status" value="1"/>
</dbReference>
<dbReference type="Gene3D" id="3.50.50.60">
    <property type="entry name" value="FAD/NAD(P)-binding domain"/>
    <property type="match status" value="1"/>
</dbReference>